<proteinExistence type="predicted"/>
<dbReference type="PANTHER" id="PTHR34309">
    <property type="entry name" value="SLR1406 PROTEIN"/>
    <property type="match status" value="1"/>
</dbReference>
<comment type="caution">
    <text evidence="2">The sequence shown here is derived from an EMBL/GenBank/DDBJ whole genome shotgun (WGS) entry which is preliminary data.</text>
</comment>
<dbReference type="EMBL" id="MVGC01000079">
    <property type="protein sequence ID" value="RJE24499.1"/>
    <property type="molecule type" value="Genomic_DNA"/>
</dbReference>
<protein>
    <recommendedName>
        <fullName evidence="4">Heme-binding protein</fullName>
    </recommendedName>
</protein>
<evidence type="ECO:0000313" key="2">
    <source>
        <dbReference type="EMBL" id="RJE24499.1"/>
    </source>
</evidence>
<dbReference type="PANTHER" id="PTHR34309:SF10">
    <property type="entry name" value="SLR1406 PROTEIN"/>
    <property type="match status" value="1"/>
</dbReference>
<keyword evidence="1" id="KW-0732">Signal</keyword>
<dbReference type="Proteomes" id="UP000266188">
    <property type="component" value="Unassembled WGS sequence"/>
</dbReference>
<dbReference type="InterPro" id="IPR038084">
    <property type="entry name" value="PduO/GlcC-like_sf"/>
</dbReference>
<sequence>MLSKIWMIAGCMAAAFSTAASTSLLQEQNIPIDLALELSQNAVQACAKEQYSVSAAVVDREGVLRALLRADNAAIHTPDAARRKAYTATSFRTVTSIVVKNIQNPGAAQRGN</sequence>
<dbReference type="InterPro" id="IPR052517">
    <property type="entry name" value="GlcG_carb_metab_protein"/>
</dbReference>
<gene>
    <name evidence="2" type="ORF">PHISCL_03191</name>
</gene>
<dbReference type="STRING" id="2070753.A0A3A2ZMN6"/>
<dbReference type="AlphaFoldDB" id="A0A3A2ZMN6"/>
<evidence type="ECO:0000256" key="1">
    <source>
        <dbReference type="SAM" id="SignalP"/>
    </source>
</evidence>
<evidence type="ECO:0000313" key="3">
    <source>
        <dbReference type="Proteomes" id="UP000266188"/>
    </source>
</evidence>
<name>A0A3A2ZMN6_9EURO</name>
<feature type="signal peptide" evidence="1">
    <location>
        <begin position="1"/>
        <end position="19"/>
    </location>
</feature>
<dbReference type="SUPFAM" id="SSF143744">
    <property type="entry name" value="GlcG-like"/>
    <property type="match status" value="1"/>
</dbReference>
<dbReference type="Gene3D" id="3.30.450.150">
    <property type="entry name" value="Haem-degrading domain"/>
    <property type="match status" value="1"/>
</dbReference>
<dbReference type="Pfam" id="PF03928">
    <property type="entry name" value="HbpS-like"/>
    <property type="match status" value="1"/>
</dbReference>
<organism evidence="2 3">
    <name type="scientific">Aspergillus sclerotialis</name>
    <dbReference type="NCBI Taxonomy" id="2070753"/>
    <lineage>
        <taxon>Eukaryota</taxon>
        <taxon>Fungi</taxon>
        <taxon>Dikarya</taxon>
        <taxon>Ascomycota</taxon>
        <taxon>Pezizomycotina</taxon>
        <taxon>Eurotiomycetes</taxon>
        <taxon>Eurotiomycetidae</taxon>
        <taxon>Eurotiales</taxon>
        <taxon>Aspergillaceae</taxon>
        <taxon>Aspergillus</taxon>
        <taxon>Aspergillus subgen. Polypaecilum</taxon>
    </lineage>
</organism>
<dbReference type="InterPro" id="IPR005624">
    <property type="entry name" value="PduO/GlcC-like"/>
</dbReference>
<accession>A0A3A2ZMN6</accession>
<keyword evidence="3" id="KW-1185">Reference proteome</keyword>
<dbReference type="OrthoDB" id="2276076at2759"/>
<feature type="chain" id="PRO_5017410443" description="Heme-binding protein" evidence="1">
    <location>
        <begin position="20"/>
        <end position="112"/>
    </location>
</feature>
<evidence type="ECO:0008006" key="4">
    <source>
        <dbReference type="Google" id="ProtNLM"/>
    </source>
</evidence>
<reference evidence="3" key="1">
    <citation type="submission" date="2017-02" db="EMBL/GenBank/DDBJ databases">
        <authorList>
            <person name="Tafer H."/>
            <person name="Lopandic K."/>
        </authorList>
    </citation>
    <scope>NUCLEOTIDE SEQUENCE [LARGE SCALE GENOMIC DNA]</scope>
    <source>
        <strain evidence="3">CBS 366.77</strain>
    </source>
</reference>